<organism evidence="3 4">
    <name type="scientific">Pendulispora albinea</name>
    <dbReference type="NCBI Taxonomy" id="2741071"/>
    <lineage>
        <taxon>Bacteria</taxon>
        <taxon>Pseudomonadati</taxon>
        <taxon>Myxococcota</taxon>
        <taxon>Myxococcia</taxon>
        <taxon>Myxococcales</taxon>
        <taxon>Sorangiineae</taxon>
        <taxon>Pendulisporaceae</taxon>
        <taxon>Pendulispora</taxon>
    </lineage>
</organism>
<feature type="region of interest" description="Disordered" evidence="1">
    <location>
        <begin position="1"/>
        <end position="23"/>
    </location>
</feature>
<dbReference type="EMBL" id="CP089984">
    <property type="protein sequence ID" value="WXB13473.1"/>
    <property type="molecule type" value="Genomic_DNA"/>
</dbReference>
<evidence type="ECO:0000256" key="2">
    <source>
        <dbReference type="SAM" id="Phobius"/>
    </source>
</evidence>
<evidence type="ECO:0008006" key="5">
    <source>
        <dbReference type="Google" id="ProtNLM"/>
    </source>
</evidence>
<feature type="transmembrane region" description="Helical" evidence="2">
    <location>
        <begin position="266"/>
        <end position="284"/>
    </location>
</feature>
<accession>A0ABZ2LRD6</accession>
<keyword evidence="2" id="KW-0472">Membrane</keyword>
<dbReference type="Proteomes" id="UP001370348">
    <property type="component" value="Chromosome"/>
</dbReference>
<dbReference type="RefSeq" id="WP_394823083.1">
    <property type="nucleotide sequence ID" value="NZ_CP089984.1"/>
</dbReference>
<reference evidence="3 4" key="1">
    <citation type="submission" date="2021-12" db="EMBL/GenBank/DDBJ databases">
        <title>Discovery of the Pendulisporaceae a myxobacterial family with distinct sporulation behavior and unique specialized metabolism.</title>
        <authorList>
            <person name="Garcia R."/>
            <person name="Popoff A."/>
            <person name="Bader C.D."/>
            <person name="Loehr J."/>
            <person name="Walesch S."/>
            <person name="Walt C."/>
            <person name="Boldt J."/>
            <person name="Bunk B."/>
            <person name="Haeckl F.J.F.P.J."/>
            <person name="Gunesch A.P."/>
            <person name="Birkelbach J."/>
            <person name="Nuebel U."/>
            <person name="Pietschmann T."/>
            <person name="Bach T."/>
            <person name="Mueller R."/>
        </authorList>
    </citation>
    <scope>NUCLEOTIDE SEQUENCE [LARGE SCALE GENOMIC DNA]</scope>
    <source>
        <strain evidence="3 4">MSr11954</strain>
    </source>
</reference>
<keyword evidence="2" id="KW-1133">Transmembrane helix</keyword>
<gene>
    <name evidence="3" type="ORF">LZC94_37220</name>
</gene>
<proteinExistence type="predicted"/>
<feature type="compositionally biased region" description="Basic and acidic residues" evidence="1">
    <location>
        <begin position="14"/>
        <end position="23"/>
    </location>
</feature>
<evidence type="ECO:0000313" key="4">
    <source>
        <dbReference type="Proteomes" id="UP001370348"/>
    </source>
</evidence>
<keyword evidence="4" id="KW-1185">Reference proteome</keyword>
<sequence>MALPRTAHAQHAPTRGEVDADSDAELRYKEGMEAARTGNARLARVKFLQAYAASPQTRYLWNLAIAELDANRRVEAAEHLRLYMADPRTDAPSKAQARELIAAELWSGLGHLKVEAPRGTLVRLDGRKQIVPNEIVDVEPGVHTVEDGHGKRHEANIPAGQQVVMSFNRDEVPPMVAPPRSPEPASQSTWWTAGRYVGGGLMVAGVATAIAAVGFTVAANSSSDKAAEQRAASDPSACWDVSSAACSALKSDADAWVRNSNIARGLWIGAGAALVGGATLLIVARPKTPQSTQAIILPAVGKEAASVHVHLRF</sequence>
<protein>
    <recommendedName>
        <fullName evidence="5">Tetratricopeptide repeat protein</fullName>
    </recommendedName>
</protein>
<name>A0ABZ2LRD6_9BACT</name>
<evidence type="ECO:0000256" key="1">
    <source>
        <dbReference type="SAM" id="MobiDB-lite"/>
    </source>
</evidence>
<evidence type="ECO:0000313" key="3">
    <source>
        <dbReference type="EMBL" id="WXB13473.1"/>
    </source>
</evidence>
<feature type="transmembrane region" description="Helical" evidence="2">
    <location>
        <begin position="196"/>
        <end position="219"/>
    </location>
</feature>
<keyword evidence="2" id="KW-0812">Transmembrane</keyword>